<name>A0A074KU20_9BACT</name>
<proteinExistence type="predicted"/>
<dbReference type="Proteomes" id="UP000027821">
    <property type="component" value="Unassembled WGS sequence"/>
</dbReference>
<dbReference type="RefSeq" id="WP_035074282.1">
    <property type="nucleotide sequence ID" value="NZ_JMIH01000021.1"/>
</dbReference>
<evidence type="ECO:0000313" key="1">
    <source>
        <dbReference type="EMBL" id="KEO73476.1"/>
    </source>
</evidence>
<evidence type="ECO:0008006" key="3">
    <source>
        <dbReference type="Google" id="ProtNLM"/>
    </source>
</evidence>
<protein>
    <recommendedName>
        <fullName evidence="3">Outer membrane protein beta-barrel domain-containing protein</fullName>
    </recommendedName>
</protein>
<evidence type="ECO:0000313" key="2">
    <source>
        <dbReference type="Proteomes" id="UP000027821"/>
    </source>
</evidence>
<organism evidence="1 2">
    <name type="scientific">Anditalea andensis</name>
    <dbReference type="NCBI Taxonomy" id="1048983"/>
    <lineage>
        <taxon>Bacteria</taxon>
        <taxon>Pseudomonadati</taxon>
        <taxon>Bacteroidota</taxon>
        <taxon>Cytophagia</taxon>
        <taxon>Cytophagales</taxon>
        <taxon>Cytophagaceae</taxon>
        <taxon>Anditalea</taxon>
    </lineage>
</organism>
<dbReference type="EMBL" id="JMIH01000021">
    <property type="protein sequence ID" value="KEO73476.1"/>
    <property type="molecule type" value="Genomic_DNA"/>
</dbReference>
<comment type="caution">
    <text evidence="1">The sequence shown here is derived from an EMBL/GenBank/DDBJ whole genome shotgun (WGS) entry which is preliminary data.</text>
</comment>
<sequence>MENNLKVSERIKERWGQQDRAFKFHGQTIYMDMIPMFQLFPAQHGGPTINLYAGAGIGIVHINNHQYRKVAQEVAEKQATVTSAYIPIRAAIGKKLNGTIELLLEGSFLGTFTDQLDGHVGKKYIKNDHLIQAQVAVKKLF</sequence>
<keyword evidence="2" id="KW-1185">Reference proteome</keyword>
<reference evidence="1 2" key="1">
    <citation type="submission" date="2014-04" db="EMBL/GenBank/DDBJ databases">
        <title>Characterization and application of a salt tolerant electro-active bacterium.</title>
        <authorList>
            <person name="Yang L."/>
            <person name="Wei S."/>
            <person name="Tay Q.X.M."/>
        </authorList>
    </citation>
    <scope>NUCLEOTIDE SEQUENCE [LARGE SCALE GENOMIC DNA]</scope>
    <source>
        <strain evidence="1 2">LY1</strain>
    </source>
</reference>
<dbReference type="AlphaFoldDB" id="A0A074KU20"/>
<gene>
    <name evidence="1" type="ORF">EL17_11255</name>
</gene>
<accession>A0A074KU20</accession>